<dbReference type="EMBL" id="GBRH01248383">
    <property type="protein sequence ID" value="JAD49512.1"/>
    <property type="molecule type" value="Transcribed_RNA"/>
</dbReference>
<name>A0A0A9AR04_ARUDO</name>
<reference evidence="1" key="1">
    <citation type="submission" date="2014-09" db="EMBL/GenBank/DDBJ databases">
        <authorList>
            <person name="Magalhaes I.L.F."/>
            <person name="Oliveira U."/>
            <person name="Santos F.R."/>
            <person name="Vidigal T.H.D.A."/>
            <person name="Brescovit A.D."/>
            <person name="Santos A.J."/>
        </authorList>
    </citation>
    <scope>NUCLEOTIDE SEQUENCE</scope>
    <source>
        <tissue evidence="1">Shoot tissue taken approximately 20 cm above the soil surface</tissue>
    </source>
</reference>
<evidence type="ECO:0000313" key="1">
    <source>
        <dbReference type="EMBL" id="JAD49512.1"/>
    </source>
</evidence>
<organism evidence="1">
    <name type="scientific">Arundo donax</name>
    <name type="common">Giant reed</name>
    <name type="synonym">Donax arundinaceus</name>
    <dbReference type="NCBI Taxonomy" id="35708"/>
    <lineage>
        <taxon>Eukaryota</taxon>
        <taxon>Viridiplantae</taxon>
        <taxon>Streptophyta</taxon>
        <taxon>Embryophyta</taxon>
        <taxon>Tracheophyta</taxon>
        <taxon>Spermatophyta</taxon>
        <taxon>Magnoliopsida</taxon>
        <taxon>Liliopsida</taxon>
        <taxon>Poales</taxon>
        <taxon>Poaceae</taxon>
        <taxon>PACMAD clade</taxon>
        <taxon>Arundinoideae</taxon>
        <taxon>Arundineae</taxon>
        <taxon>Arundo</taxon>
    </lineage>
</organism>
<dbReference type="AlphaFoldDB" id="A0A0A9AR04"/>
<reference evidence="1" key="2">
    <citation type="journal article" date="2015" name="Data Brief">
        <title>Shoot transcriptome of the giant reed, Arundo donax.</title>
        <authorList>
            <person name="Barrero R.A."/>
            <person name="Guerrero F.D."/>
            <person name="Moolhuijzen P."/>
            <person name="Goolsby J.A."/>
            <person name="Tidwell J."/>
            <person name="Bellgard S.E."/>
            <person name="Bellgard M.I."/>
        </authorList>
    </citation>
    <scope>NUCLEOTIDE SEQUENCE</scope>
    <source>
        <tissue evidence="1">Shoot tissue taken approximately 20 cm above the soil surface</tissue>
    </source>
</reference>
<protein>
    <submittedName>
        <fullName evidence="1">Uncharacterized protein</fullName>
    </submittedName>
</protein>
<sequence length="37" mass="4267">MCSANHSERCLILFFSRMVEEGLETWDISFLDQDGGE</sequence>
<accession>A0A0A9AR04</accession>
<proteinExistence type="predicted"/>